<comment type="subcellular location">
    <subcellularLocation>
        <location evidence="1">Cytoplasm</location>
    </subcellularLocation>
</comment>
<dbReference type="Pfam" id="PF00069">
    <property type="entry name" value="Pkinase"/>
    <property type="match status" value="1"/>
</dbReference>
<dbReference type="InterPro" id="IPR041309">
    <property type="entry name" value="TBK1_CC1"/>
</dbReference>
<dbReference type="PROSITE" id="PS50011">
    <property type="entry name" value="PROTEIN_KINASE_DOM"/>
    <property type="match status" value="1"/>
</dbReference>
<dbReference type="Gene3D" id="1.20.1270.420">
    <property type="match status" value="1"/>
</dbReference>
<evidence type="ECO:0000256" key="1">
    <source>
        <dbReference type="ARBA" id="ARBA00004496"/>
    </source>
</evidence>
<dbReference type="CDD" id="cd12219">
    <property type="entry name" value="Ubl_TBK1_like"/>
    <property type="match status" value="1"/>
</dbReference>
<dbReference type="InterPro" id="IPR041087">
    <property type="entry name" value="TBK1_ULD"/>
</dbReference>
<proteinExistence type="predicted"/>
<keyword evidence="6" id="KW-0547">Nucleotide-binding</keyword>
<dbReference type="SUPFAM" id="SSF56112">
    <property type="entry name" value="Protein kinase-like (PK-like)"/>
    <property type="match status" value="1"/>
</dbReference>
<dbReference type="GO" id="GO:0010628">
    <property type="term" value="P:positive regulation of gene expression"/>
    <property type="evidence" value="ECO:0007669"/>
    <property type="project" value="UniProtKB-ARBA"/>
</dbReference>
<dbReference type="GO" id="GO:0008384">
    <property type="term" value="F:IkappaB kinase activity"/>
    <property type="evidence" value="ECO:0007669"/>
    <property type="project" value="UniProtKB-EC"/>
</dbReference>
<evidence type="ECO:0000256" key="5">
    <source>
        <dbReference type="ARBA" id="ARBA00022679"/>
    </source>
</evidence>
<evidence type="ECO:0000256" key="3">
    <source>
        <dbReference type="ARBA" id="ARBA00022490"/>
    </source>
</evidence>
<evidence type="ECO:0000256" key="2">
    <source>
        <dbReference type="ARBA" id="ARBA00012442"/>
    </source>
</evidence>
<dbReference type="FunFam" id="3.30.200.20:FF:000106">
    <property type="entry name" value="serine/threonine-protein kinase TBK1 isoform X1"/>
    <property type="match status" value="1"/>
</dbReference>
<dbReference type="GO" id="GO:0005737">
    <property type="term" value="C:cytoplasm"/>
    <property type="evidence" value="ECO:0007669"/>
    <property type="project" value="UniProtKB-SubCell"/>
</dbReference>
<protein>
    <recommendedName>
        <fullName evidence="2">IkappaB kinase</fullName>
        <ecNumber evidence="2">2.7.11.10</ecNumber>
    </recommendedName>
</protein>
<dbReference type="Gene3D" id="3.30.200.20">
    <property type="entry name" value="Phosphorylase Kinase, domain 1"/>
    <property type="match status" value="1"/>
</dbReference>
<keyword evidence="8" id="KW-0067">ATP-binding</keyword>
<comment type="catalytic activity">
    <reaction evidence="9">
        <text>L-seryl-[I-kappa-B protein] + ATP = O-phospho-L-seryl-[I-kappa-B protein] + ADP + H(+)</text>
        <dbReference type="Rhea" id="RHEA:19073"/>
        <dbReference type="Rhea" id="RHEA-COMP:13698"/>
        <dbReference type="Rhea" id="RHEA-COMP:13699"/>
        <dbReference type="ChEBI" id="CHEBI:15378"/>
        <dbReference type="ChEBI" id="CHEBI:29999"/>
        <dbReference type="ChEBI" id="CHEBI:30616"/>
        <dbReference type="ChEBI" id="CHEBI:83421"/>
        <dbReference type="ChEBI" id="CHEBI:456216"/>
        <dbReference type="EC" id="2.7.11.10"/>
    </reaction>
</comment>
<evidence type="ECO:0000313" key="12">
    <source>
        <dbReference type="RefSeq" id="XP_022097795.1"/>
    </source>
</evidence>
<dbReference type="OrthoDB" id="10013850at2759"/>
<dbReference type="GO" id="GO:0045089">
    <property type="term" value="P:positive regulation of innate immune response"/>
    <property type="evidence" value="ECO:0007669"/>
    <property type="project" value="UniProtKB-ARBA"/>
</dbReference>
<evidence type="ECO:0000259" key="10">
    <source>
        <dbReference type="PROSITE" id="PS50011"/>
    </source>
</evidence>
<dbReference type="Pfam" id="PF18396">
    <property type="entry name" value="TBK1_ULD"/>
    <property type="match status" value="1"/>
</dbReference>
<dbReference type="SMART" id="SM00220">
    <property type="entry name" value="S_TKc"/>
    <property type="match status" value="1"/>
</dbReference>
<dbReference type="GO" id="GO:0009967">
    <property type="term" value="P:positive regulation of signal transduction"/>
    <property type="evidence" value="ECO:0007669"/>
    <property type="project" value="UniProtKB-ARBA"/>
</dbReference>
<dbReference type="FunFam" id="1.10.510.10:FF:000100">
    <property type="entry name" value="inhibitor of nuclear factor kappa-B kinase subunit epsilon"/>
    <property type="match status" value="1"/>
</dbReference>
<feature type="domain" description="Protein kinase" evidence="10">
    <location>
        <begin position="68"/>
        <end position="365"/>
    </location>
</feature>
<dbReference type="AlphaFoldDB" id="A0A8B7YZ62"/>
<dbReference type="GO" id="GO:0005524">
    <property type="term" value="F:ATP binding"/>
    <property type="evidence" value="ECO:0007669"/>
    <property type="project" value="UniProtKB-KW"/>
</dbReference>
<dbReference type="RefSeq" id="XP_022097795.1">
    <property type="nucleotide sequence ID" value="XM_022242103.1"/>
</dbReference>
<keyword evidence="11" id="KW-1185">Reference proteome</keyword>
<dbReference type="EC" id="2.7.11.10" evidence="2"/>
<dbReference type="InterPro" id="IPR051180">
    <property type="entry name" value="IKK"/>
</dbReference>
<dbReference type="InterPro" id="IPR000719">
    <property type="entry name" value="Prot_kinase_dom"/>
</dbReference>
<accession>A0A8B7YZ62</accession>
<name>A0A8B7YZ62_ACAPL</name>
<evidence type="ECO:0000256" key="8">
    <source>
        <dbReference type="ARBA" id="ARBA00022840"/>
    </source>
</evidence>
<dbReference type="InterPro" id="IPR011009">
    <property type="entry name" value="Kinase-like_dom_sf"/>
</dbReference>
<organism evidence="11 12">
    <name type="scientific">Acanthaster planci</name>
    <name type="common">Crown-of-thorns starfish</name>
    <dbReference type="NCBI Taxonomy" id="133434"/>
    <lineage>
        <taxon>Eukaryota</taxon>
        <taxon>Metazoa</taxon>
        <taxon>Echinodermata</taxon>
        <taxon>Eleutherozoa</taxon>
        <taxon>Asterozoa</taxon>
        <taxon>Asteroidea</taxon>
        <taxon>Valvatacea</taxon>
        <taxon>Valvatida</taxon>
        <taxon>Acanthasteridae</taxon>
        <taxon>Acanthaster</taxon>
    </lineage>
</organism>
<dbReference type="Proteomes" id="UP000694845">
    <property type="component" value="Unplaced"/>
</dbReference>
<dbReference type="PANTHER" id="PTHR22969">
    <property type="entry name" value="IKB KINASE"/>
    <property type="match status" value="1"/>
</dbReference>
<sequence length="866" mass="98574">MQPAVGAFLNRIHFHSSSSMDYAKRRAGTLVTQVTVGLDGSMWDMFGRYQVISTKEPKQLRSTQSYIYYTDDKKGEGATGSVFGGREKKSGERVAVKVFNNVSYRRPGSVQEREFDVLLKLKHSNIVKLLAIEYDSTSHDRVIVMELCEGGSLFNVLDKPENSFGLPETEFIILLRDVSQGMKHLQDKGIVHRDLKPGNIMCCFGPDSSSVYKLADFGAARELAEGENFVSLYGTEEYLHPDVYERAVLRKPLVRPFTASVDLWSIGVTLFHAATGVLPFRPYGGRKNRATMHQMTTLKASGIISGVQRDSENGRIEWSRELPKTTQMSQGLRLLVEEMLAGLLESDVNRMWSFKTFFDTAQAIVNMTVVDVFYVVTSQLLKIYIDPTHSFAEFQEKVAMQTSLQSVNQMHIFEHAIFYPESNVPSKEFPETTPSNPIFLFKNTFDGAVSPVAPVCPNIPDVQSRYSLGTDAPSTKKSIAVHFCLKRKQEFLLLMQILQNMAVKAFTQVVKDEVNHMCYHLNKLETTNKMLPVVVEGLRSRIETDRQLGRCCQSIANGNKTRLEVKLQDLEVLGGEITEAIAEVRRLSLQFEEESRRLNVIKCEVVDRDALKEAWNKQILPQCQPKDKCIERFDVMLFSQLEIYSNFCRDSKESTLSFNAEQIHKMEKIKFNNTSPKISSLVRDHCESNWFCKHSSMTKWLSQAYSFRQQIMEVDQSLTPLVSEFSREERTISELGERCREGLKSIESAISECTSAKNFCVKSQVQDEKPPTRACTSATSQTSLNHEREFHEAITQTPWIVNVFRTDKYPTVHMVPVTSDLRKEFLEWIREKPVTEAVVKKSQDVTEEMQNMSLDLSDPCLDMYGC</sequence>
<dbReference type="GeneID" id="110983129"/>
<evidence type="ECO:0000313" key="11">
    <source>
        <dbReference type="Proteomes" id="UP000694845"/>
    </source>
</evidence>
<evidence type="ECO:0000256" key="9">
    <source>
        <dbReference type="ARBA" id="ARBA00048789"/>
    </source>
</evidence>
<dbReference type="Pfam" id="PF18394">
    <property type="entry name" value="TBK1_CCD1"/>
    <property type="match status" value="1"/>
</dbReference>
<dbReference type="PROSITE" id="PS00108">
    <property type="entry name" value="PROTEIN_KINASE_ST"/>
    <property type="match status" value="1"/>
</dbReference>
<keyword evidence="7" id="KW-0418">Kinase</keyword>
<keyword evidence="5" id="KW-0808">Transferase</keyword>
<dbReference type="PANTHER" id="PTHR22969:SF15">
    <property type="entry name" value="FI05319P"/>
    <property type="match status" value="1"/>
</dbReference>
<gene>
    <name evidence="12" type="primary">LOC110983129</name>
</gene>
<reference evidence="12" key="1">
    <citation type="submission" date="2025-08" db="UniProtKB">
        <authorList>
            <consortium name="RefSeq"/>
        </authorList>
    </citation>
    <scope>IDENTIFICATION</scope>
</reference>
<evidence type="ECO:0000256" key="6">
    <source>
        <dbReference type="ARBA" id="ARBA00022741"/>
    </source>
</evidence>
<dbReference type="GO" id="GO:0006950">
    <property type="term" value="P:response to stress"/>
    <property type="evidence" value="ECO:0007669"/>
    <property type="project" value="UniProtKB-ARBA"/>
</dbReference>
<dbReference type="KEGG" id="aplc:110983129"/>
<keyword evidence="3" id="KW-0963">Cytoplasm</keyword>
<dbReference type="InterPro" id="IPR008271">
    <property type="entry name" value="Ser/Thr_kinase_AS"/>
</dbReference>
<evidence type="ECO:0000256" key="7">
    <source>
        <dbReference type="ARBA" id="ARBA00022777"/>
    </source>
</evidence>
<evidence type="ECO:0000256" key="4">
    <source>
        <dbReference type="ARBA" id="ARBA00022527"/>
    </source>
</evidence>
<dbReference type="Gene3D" id="3.10.20.90">
    <property type="entry name" value="Phosphatidylinositol 3-kinase Catalytic Subunit, Chain A, domain 1"/>
    <property type="match status" value="1"/>
</dbReference>
<keyword evidence="4" id="KW-0723">Serine/threonine-protein kinase</keyword>
<dbReference type="Gene3D" id="1.10.510.10">
    <property type="entry name" value="Transferase(Phosphotransferase) domain 1"/>
    <property type="match status" value="1"/>
</dbReference>